<dbReference type="Proteomes" id="UP001501588">
    <property type="component" value="Unassembled WGS sequence"/>
</dbReference>
<comment type="caution">
    <text evidence="9">The sequence shown here is derived from an EMBL/GenBank/DDBJ whole genome shotgun (WGS) entry which is preliminary data.</text>
</comment>
<evidence type="ECO:0000256" key="5">
    <source>
        <dbReference type="ARBA" id="ARBA00022842"/>
    </source>
</evidence>
<keyword evidence="6" id="KW-0464">Manganese</keyword>
<comment type="cofactor">
    <cofactor evidence="1">
        <name>Mn(2+)</name>
        <dbReference type="ChEBI" id="CHEBI:29035"/>
    </cofactor>
</comment>
<accession>A0ABN1FCC3</accession>
<evidence type="ECO:0000313" key="10">
    <source>
        <dbReference type="Proteomes" id="UP001501588"/>
    </source>
</evidence>
<dbReference type="CDD" id="cd18870">
    <property type="entry name" value="NUDIX_AcylCoAdiphos_Nudt19"/>
    <property type="match status" value="1"/>
</dbReference>
<evidence type="ECO:0000256" key="6">
    <source>
        <dbReference type="ARBA" id="ARBA00023211"/>
    </source>
</evidence>
<keyword evidence="10" id="KW-1185">Reference proteome</keyword>
<keyword evidence="5" id="KW-0460">Magnesium</keyword>
<dbReference type="GO" id="GO:0016787">
    <property type="term" value="F:hydrolase activity"/>
    <property type="evidence" value="ECO:0007669"/>
    <property type="project" value="UniProtKB-KW"/>
</dbReference>
<dbReference type="InterPro" id="IPR000086">
    <property type="entry name" value="NUDIX_hydrolase_dom"/>
</dbReference>
<evidence type="ECO:0000256" key="2">
    <source>
        <dbReference type="ARBA" id="ARBA00001946"/>
    </source>
</evidence>
<dbReference type="RefSeq" id="WP_343895896.1">
    <property type="nucleotide sequence ID" value="NZ_BAAAFZ010000038.1"/>
</dbReference>
<dbReference type="PANTHER" id="PTHR12318">
    <property type="entry name" value="TESTOSTERONE-REGULATED PROTEIN RP2"/>
    <property type="match status" value="1"/>
</dbReference>
<dbReference type="InterPro" id="IPR039121">
    <property type="entry name" value="NUDT19"/>
</dbReference>
<proteinExistence type="predicted"/>
<name>A0ABN1FCC3_9PROT</name>
<reference evidence="9 10" key="1">
    <citation type="journal article" date="2019" name="Int. J. Syst. Evol. Microbiol.">
        <title>The Global Catalogue of Microorganisms (GCM) 10K type strain sequencing project: providing services to taxonomists for standard genome sequencing and annotation.</title>
        <authorList>
            <consortium name="The Broad Institute Genomics Platform"/>
            <consortium name="The Broad Institute Genome Sequencing Center for Infectious Disease"/>
            <person name="Wu L."/>
            <person name="Ma J."/>
        </authorList>
    </citation>
    <scope>NUCLEOTIDE SEQUENCE [LARGE SCALE GENOMIC DNA]</scope>
    <source>
        <strain evidence="9 10">JCM 9933</strain>
    </source>
</reference>
<sequence length="233" mass="25208">MTDRHAPDLDPTADNPGGAEGDGPRAGTARPARPHDAASLILWRDGPHGAEVLMGLRHARHRFMPNVLVFPGGRVDREDHDAPASGDLPAFTRACLERRATPGLARALGVAAARELLEETGLALGRLDGSRLLPDLGALDYLCRAVTPAAMPIRFNARFLIAQAESAGGTMRGSGELEELRFFALNETHEHRLAAITAKILVEFGSWLAMSPAEREARELICFRGMDNRLPEL</sequence>
<dbReference type="EMBL" id="BAAAFZ010000038">
    <property type="protein sequence ID" value="GAA0587523.1"/>
    <property type="molecule type" value="Genomic_DNA"/>
</dbReference>
<feature type="domain" description="Nudix hydrolase" evidence="8">
    <location>
        <begin position="33"/>
        <end position="206"/>
    </location>
</feature>
<keyword evidence="3" id="KW-0479">Metal-binding</keyword>
<feature type="region of interest" description="Disordered" evidence="7">
    <location>
        <begin position="1"/>
        <end position="34"/>
    </location>
</feature>
<evidence type="ECO:0000256" key="1">
    <source>
        <dbReference type="ARBA" id="ARBA00001936"/>
    </source>
</evidence>
<gene>
    <name evidence="9" type="ORF">GCM10009416_27540</name>
</gene>
<evidence type="ECO:0000313" key="9">
    <source>
        <dbReference type="EMBL" id="GAA0587523.1"/>
    </source>
</evidence>
<evidence type="ECO:0000256" key="7">
    <source>
        <dbReference type="SAM" id="MobiDB-lite"/>
    </source>
</evidence>
<dbReference type="InterPro" id="IPR015797">
    <property type="entry name" value="NUDIX_hydrolase-like_dom_sf"/>
</dbReference>
<dbReference type="PROSITE" id="PS51462">
    <property type="entry name" value="NUDIX"/>
    <property type="match status" value="1"/>
</dbReference>
<dbReference type="SUPFAM" id="SSF55811">
    <property type="entry name" value="Nudix"/>
    <property type="match status" value="1"/>
</dbReference>
<evidence type="ECO:0000256" key="4">
    <source>
        <dbReference type="ARBA" id="ARBA00022801"/>
    </source>
</evidence>
<keyword evidence="4 9" id="KW-0378">Hydrolase</keyword>
<evidence type="ECO:0000259" key="8">
    <source>
        <dbReference type="PROSITE" id="PS51462"/>
    </source>
</evidence>
<organism evidence="9 10">
    <name type="scientific">Craurococcus roseus</name>
    <dbReference type="NCBI Taxonomy" id="77585"/>
    <lineage>
        <taxon>Bacteria</taxon>
        <taxon>Pseudomonadati</taxon>
        <taxon>Pseudomonadota</taxon>
        <taxon>Alphaproteobacteria</taxon>
        <taxon>Acetobacterales</taxon>
        <taxon>Acetobacteraceae</taxon>
        <taxon>Craurococcus</taxon>
    </lineage>
</organism>
<comment type="cofactor">
    <cofactor evidence="2">
        <name>Mg(2+)</name>
        <dbReference type="ChEBI" id="CHEBI:18420"/>
    </cofactor>
</comment>
<dbReference type="PANTHER" id="PTHR12318:SF0">
    <property type="entry name" value="ACYL-COENZYME A DIPHOSPHATASE NUDT19"/>
    <property type="match status" value="1"/>
</dbReference>
<evidence type="ECO:0000256" key="3">
    <source>
        <dbReference type="ARBA" id="ARBA00022723"/>
    </source>
</evidence>
<protein>
    <submittedName>
        <fullName evidence="9">NUDIX hydrolase</fullName>
    </submittedName>
</protein>
<dbReference type="Gene3D" id="3.90.79.10">
    <property type="entry name" value="Nucleoside Triphosphate Pyrophosphohydrolase"/>
    <property type="match status" value="2"/>
</dbReference>